<evidence type="ECO:0000313" key="2">
    <source>
        <dbReference type="EMBL" id="CAA3024006.1"/>
    </source>
</evidence>
<dbReference type="EMBL" id="CACTIH010009100">
    <property type="protein sequence ID" value="CAA3024006.1"/>
    <property type="molecule type" value="Genomic_DNA"/>
</dbReference>
<dbReference type="PANTHER" id="PTHR37250">
    <property type="entry name" value="OS05G0496000 PROTEIN"/>
    <property type="match status" value="1"/>
</dbReference>
<keyword evidence="1" id="KW-1133">Transmembrane helix</keyword>
<name>A0A8S0UT98_OLEEU</name>
<evidence type="ECO:0000313" key="3">
    <source>
        <dbReference type="Proteomes" id="UP000594638"/>
    </source>
</evidence>
<dbReference type="Gramene" id="OE9A045753T1">
    <property type="protein sequence ID" value="OE9A045753C1"/>
    <property type="gene ID" value="OE9A045753"/>
</dbReference>
<organism evidence="2 3">
    <name type="scientific">Olea europaea subsp. europaea</name>
    <dbReference type="NCBI Taxonomy" id="158383"/>
    <lineage>
        <taxon>Eukaryota</taxon>
        <taxon>Viridiplantae</taxon>
        <taxon>Streptophyta</taxon>
        <taxon>Embryophyta</taxon>
        <taxon>Tracheophyta</taxon>
        <taxon>Spermatophyta</taxon>
        <taxon>Magnoliopsida</taxon>
        <taxon>eudicotyledons</taxon>
        <taxon>Gunneridae</taxon>
        <taxon>Pentapetalae</taxon>
        <taxon>asterids</taxon>
        <taxon>lamiids</taxon>
        <taxon>Lamiales</taxon>
        <taxon>Oleaceae</taxon>
        <taxon>Oleeae</taxon>
        <taxon>Olea</taxon>
    </lineage>
</organism>
<comment type="caution">
    <text evidence="2">The sequence shown here is derived from an EMBL/GenBank/DDBJ whole genome shotgun (WGS) entry which is preliminary data.</text>
</comment>
<sequence length="207" mass="22309">MEASKIFDPDFELHSVRLEHSDRSAVVPAELLPIVGAVVVVAAALAVAVMVLWQSGESSKKQRVAKKIGDSALARALWLPDKNSESTEEVAEDVQPQDMRENLAEQPAPFKDVPGVNKFDFKDAVNANEPISTASIDASGDVNMEASITADEVMRAGGFGARDDISSFLPVASDSTDFEASLHNARDYEDLQEKIGRPGLGWKVDAK</sequence>
<keyword evidence="1" id="KW-0472">Membrane</keyword>
<dbReference type="Proteomes" id="UP000594638">
    <property type="component" value="Unassembled WGS sequence"/>
</dbReference>
<keyword evidence="1" id="KW-0812">Transmembrane</keyword>
<dbReference type="PANTHER" id="PTHR37250:SF1">
    <property type="entry name" value="OS05G0496000 PROTEIN"/>
    <property type="match status" value="1"/>
</dbReference>
<feature type="transmembrane region" description="Helical" evidence="1">
    <location>
        <begin position="31"/>
        <end position="53"/>
    </location>
</feature>
<gene>
    <name evidence="2" type="ORF">OLEA9_A045753</name>
</gene>
<evidence type="ECO:0000256" key="1">
    <source>
        <dbReference type="SAM" id="Phobius"/>
    </source>
</evidence>
<keyword evidence="3" id="KW-1185">Reference proteome</keyword>
<reference evidence="2 3" key="1">
    <citation type="submission" date="2019-12" db="EMBL/GenBank/DDBJ databases">
        <authorList>
            <person name="Alioto T."/>
            <person name="Alioto T."/>
            <person name="Gomez Garrido J."/>
        </authorList>
    </citation>
    <scope>NUCLEOTIDE SEQUENCE [LARGE SCALE GENOMIC DNA]</scope>
</reference>
<dbReference type="AlphaFoldDB" id="A0A8S0UT98"/>
<proteinExistence type="predicted"/>
<protein>
    <submittedName>
        <fullName evidence="2">Uncharacterized protein</fullName>
    </submittedName>
</protein>
<accession>A0A8S0UT98</accession>
<dbReference type="OrthoDB" id="2012753at2759"/>